<keyword evidence="2" id="KW-0326">Glycosidase</keyword>
<dbReference type="InterPro" id="IPR013320">
    <property type="entry name" value="ConA-like_dom_sf"/>
</dbReference>
<keyword evidence="3" id="KW-0732">Signal</keyword>
<dbReference type="PANTHER" id="PTHR34002:SF9">
    <property type="entry name" value="XYLOGLUCAN-SPECIFIC ENDO-BETA-1,4-GLUCANASE A"/>
    <property type="match status" value="1"/>
</dbReference>
<dbReference type="PANTHER" id="PTHR34002">
    <property type="entry name" value="BLR1656 PROTEIN"/>
    <property type="match status" value="1"/>
</dbReference>
<protein>
    <submittedName>
        <fullName evidence="4">Uncharacterized protein</fullName>
    </submittedName>
</protein>
<dbReference type="GO" id="GO:0000272">
    <property type="term" value="P:polysaccharide catabolic process"/>
    <property type="evidence" value="ECO:0007669"/>
    <property type="project" value="UniProtKB-KW"/>
</dbReference>
<evidence type="ECO:0000313" key="5">
    <source>
        <dbReference type="Proteomes" id="UP000294530"/>
    </source>
</evidence>
<dbReference type="RefSeq" id="XP_067815900.1">
    <property type="nucleotide sequence ID" value="XM_067964257.1"/>
</dbReference>
<evidence type="ECO:0000256" key="2">
    <source>
        <dbReference type="RuleBase" id="RU361163"/>
    </source>
</evidence>
<name>A0A976FGW0_BRELC</name>
<dbReference type="InterPro" id="IPR002594">
    <property type="entry name" value="GH12"/>
</dbReference>
<gene>
    <name evidence="4" type="ORF">CCR75_006186</name>
</gene>
<dbReference type="GeneID" id="94349928"/>
<accession>A0A976FGW0</accession>
<keyword evidence="2" id="KW-0624">Polysaccharide degradation</keyword>
<evidence type="ECO:0000313" key="4">
    <source>
        <dbReference type="EMBL" id="TDH66401.1"/>
    </source>
</evidence>
<comment type="caution">
    <text evidence="4">The sequence shown here is derived from an EMBL/GenBank/DDBJ whole genome shotgun (WGS) entry which is preliminary data.</text>
</comment>
<feature type="signal peptide" evidence="3">
    <location>
        <begin position="1"/>
        <end position="21"/>
    </location>
</feature>
<keyword evidence="2" id="KW-0378">Hydrolase</keyword>
<comment type="similarity">
    <text evidence="1 2">Belongs to the glycosyl hydrolase 12 (cellulase H) family.</text>
</comment>
<dbReference type="SUPFAM" id="SSF49899">
    <property type="entry name" value="Concanavalin A-like lectins/glucanases"/>
    <property type="match status" value="1"/>
</dbReference>
<dbReference type="OrthoDB" id="89349at2759"/>
<evidence type="ECO:0000256" key="3">
    <source>
        <dbReference type="SAM" id="SignalP"/>
    </source>
</evidence>
<dbReference type="EMBL" id="SHOA02000203">
    <property type="protein sequence ID" value="TDH66401.1"/>
    <property type="molecule type" value="Genomic_DNA"/>
</dbReference>
<dbReference type="Pfam" id="PF01670">
    <property type="entry name" value="Glyco_hydro_12"/>
    <property type="match status" value="1"/>
</dbReference>
<dbReference type="GO" id="GO:0008810">
    <property type="term" value="F:cellulase activity"/>
    <property type="evidence" value="ECO:0007669"/>
    <property type="project" value="InterPro"/>
</dbReference>
<keyword evidence="2" id="KW-0119">Carbohydrate metabolism</keyword>
<dbReference type="KEGG" id="blac:94349928"/>
<proteinExistence type="inferred from homology"/>
<feature type="chain" id="PRO_5036962690" evidence="3">
    <location>
        <begin position="22"/>
        <end position="238"/>
    </location>
</feature>
<dbReference type="AlphaFoldDB" id="A0A976FGW0"/>
<evidence type="ECO:0000256" key="1">
    <source>
        <dbReference type="ARBA" id="ARBA00005519"/>
    </source>
</evidence>
<sequence length="238" mass="26382">MKKFFIPIAAALVALPSFGEATTYACERGVNEKQSFNITNTVTSEKNRMCSAVKGSSENSIEWTSNFEIVEIDPYHQPSTGVAQYKFESLPLQDVSQVPVSFTYNFFNTSAISSAVIMTMNTRRGAGGSASFNHLVVLASYNGARTVTSSMEKVTAVVVDDNLFDVYKSKDDDVTTFTYLSSKPLDHFCGNFMDFFKCLPEGSTSFPLYLQSMSFGVEVYSGKDYFDATKLEVKIEKH</sequence>
<organism evidence="4 5">
    <name type="scientific">Bremia lactucae</name>
    <name type="common">Lettuce downy mildew</name>
    <dbReference type="NCBI Taxonomy" id="4779"/>
    <lineage>
        <taxon>Eukaryota</taxon>
        <taxon>Sar</taxon>
        <taxon>Stramenopiles</taxon>
        <taxon>Oomycota</taxon>
        <taxon>Peronosporomycetes</taxon>
        <taxon>Peronosporales</taxon>
        <taxon>Peronosporaceae</taxon>
        <taxon>Bremia</taxon>
    </lineage>
</organism>
<dbReference type="InterPro" id="IPR013319">
    <property type="entry name" value="GH11/12"/>
</dbReference>
<keyword evidence="5" id="KW-1185">Reference proteome</keyword>
<dbReference type="Proteomes" id="UP000294530">
    <property type="component" value="Unassembled WGS sequence"/>
</dbReference>
<dbReference type="Gene3D" id="2.60.120.180">
    <property type="match status" value="1"/>
</dbReference>
<reference evidence="4 5" key="1">
    <citation type="journal article" date="2021" name="Genome Biol.">
        <title>AFLAP: assembly-free linkage analysis pipeline using k-mers from genome sequencing data.</title>
        <authorList>
            <person name="Fletcher K."/>
            <person name="Zhang L."/>
            <person name="Gil J."/>
            <person name="Han R."/>
            <person name="Cavanaugh K."/>
            <person name="Michelmore R."/>
        </authorList>
    </citation>
    <scope>NUCLEOTIDE SEQUENCE [LARGE SCALE GENOMIC DNA]</scope>
    <source>
        <strain evidence="4 5">SF5</strain>
    </source>
</reference>